<dbReference type="Pfam" id="PF19044">
    <property type="entry name" value="P-loop_TraG"/>
    <property type="match status" value="1"/>
</dbReference>
<sequence>MTTAPIMPTQTPGQAPGYASGQMPVQTQEAMQAQMQDAMPMKMPMSAATPTPMRIPLQTAGLAAVPVAAPAAETQPEPRGEKKASRGHRKAAKKAEKAKKADTKRKKSSSSFKTAKQMIPYESMAESGACYLGDDRWSITMSISDVNYQISPEEHQMQILDGWAKWLNNFGEGSTVQIGIMTRILDSSAITEQIAMRTRDDGYDDLRQAENQIQHDKLSGLASNTRTDKFVTIAITEPDPERAMLTLNRIALDATSQLHGLDGCVARRMDRVQRLDLLAKYLRPGEESGFDERSFAASKLATKDYCCPWAIDTKDKRMLTLVSGQRETYHRTLWIREYPPELTDQLVSELSGIKANINVAIHLKPYDRGDGLELVKRTVAELDMQVMSQRRKNIKQNMPEDQMPHDLADAKEQADELLDSLQRSNERLLDSIVVIGVSDDDKALLDQHVKDVTAACRRLSCVPESLDYMQIEGLQAELPLGVQPLPMSRTLTTNSAAILIPFTTQEVFEPSGVFYGTNAQSGNPLVVDRRLRMNQNGFILGTTGSGKSASAKSEMTNIFLGSDDDIVIIDPEHEYGALCERFGGQAIRIAADSDQHINPMDVELGSDEGDPLRQKTSALIAMLSALLGGSDGLDPIEKSLMDRVALDLYRARVNAPEFTTPTLVDLAAALEATGEPEGHRLALALGQYTEGSSAGFAGRTNVSLDNRFVVFDVNGLDGEMKTFGMMVVLDQVWNRVIRNRRQRRRTWLYADEFHRFFSNPYASKTFLDIFKRARKWGLGVTGITQNIEELLINDDARLMLANADFLLLMNQNSTDADSLCDLLRLSAEQRAFFTGVQSGQGLLKSGAAYIPLDGRIRTDNPLYKLYSTKFGE</sequence>
<accession>A0A261EXL7</accession>
<feature type="region of interest" description="Disordered" evidence="1">
    <location>
        <begin position="69"/>
        <end position="113"/>
    </location>
</feature>
<dbReference type="InterPro" id="IPR043964">
    <property type="entry name" value="P-loop_TraG"/>
</dbReference>
<dbReference type="AlphaFoldDB" id="A0A261EXL7"/>
<dbReference type="Gene3D" id="3.40.50.300">
    <property type="entry name" value="P-loop containing nucleotide triphosphate hydrolases"/>
    <property type="match status" value="1"/>
</dbReference>
<dbReference type="EMBL" id="MWWR01000007">
    <property type="protein sequence ID" value="OZG51619.1"/>
    <property type="molecule type" value="Genomic_DNA"/>
</dbReference>
<dbReference type="RefSeq" id="WP_245834908.1">
    <property type="nucleotide sequence ID" value="NZ_MWWR01000007.1"/>
</dbReference>
<keyword evidence="4" id="KW-1185">Reference proteome</keyword>
<feature type="region of interest" description="Disordered" evidence="1">
    <location>
        <begin position="1"/>
        <end position="24"/>
    </location>
</feature>
<evidence type="ECO:0000256" key="1">
    <source>
        <dbReference type="SAM" id="MobiDB-lite"/>
    </source>
</evidence>
<comment type="caution">
    <text evidence="3">The sequence shown here is derived from an EMBL/GenBank/DDBJ whole genome shotgun (WGS) entry which is preliminary data.</text>
</comment>
<protein>
    <submittedName>
        <fullName evidence="3">Transfer complex protein</fullName>
    </submittedName>
</protein>
<evidence type="ECO:0000313" key="3">
    <source>
        <dbReference type="EMBL" id="OZG51619.1"/>
    </source>
</evidence>
<dbReference type="InterPro" id="IPR051162">
    <property type="entry name" value="T4SS_component"/>
</dbReference>
<reference evidence="3 4" key="1">
    <citation type="journal article" date="2017" name="BMC Genomics">
        <title>Comparative genomic and phylogenomic analyses of the Bifidobacteriaceae family.</title>
        <authorList>
            <person name="Lugli G.A."/>
            <person name="Milani C."/>
            <person name="Turroni F."/>
            <person name="Duranti S."/>
            <person name="Mancabelli L."/>
            <person name="Mangifesta M."/>
            <person name="Ferrario C."/>
            <person name="Modesto M."/>
            <person name="Mattarelli P."/>
            <person name="Jiri K."/>
            <person name="van Sinderen D."/>
            <person name="Ventura M."/>
        </authorList>
    </citation>
    <scope>NUCLEOTIDE SEQUENCE [LARGE SCALE GENOMIC DNA]</scope>
    <source>
        <strain evidence="3 4">DSM 24742</strain>
    </source>
</reference>
<feature type="compositionally biased region" description="Polar residues" evidence="1">
    <location>
        <begin position="1"/>
        <end position="13"/>
    </location>
</feature>
<organism evidence="3 4">
    <name type="scientific">Pseudoscardovia radai</name>
    <dbReference type="NCBI Taxonomy" id="987066"/>
    <lineage>
        <taxon>Bacteria</taxon>
        <taxon>Bacillati</taxon>
        <taxon>Actinomycetota</taxon>
        <taxon>Actinomycetes</taxon>
        <taxon>Bifidobacteriales</taxon>
        <taxon>Bifidobacteriaceae</taxon>
        <taxon>Pseudoscardovia</taxon>
    </lineage>
</organism>
<proteinExistence type="predicted"/>
<dbReference type="Gene3D" id="1.10.8.730">
    <property type="match status" value="1"/>
</dbReference>
<name>A0A261EXL7_9BIFI</name>
<dbReference type="PANTHER" id="PTHR30121:SF6">
    <property type="entry name" value="SLR6007 PROTEIN"/>
    <property type="match status" value="1"/>
</dbReference>
<gene>
    <name evidence="3" type="ORF">PSRA_1016</name>
</gene>
<dbReference type="SUPFAM" id="SSF52540">
    <property type="entry name" value="P-loop containing nucleoside triphosphate hydrolases"/>
    <property type="match status" value="1"/>
</dbReference>
<feature type="domain" description="TraG P-loop" evidence="2">
    <location>
        <begin position="528"/>
        <end position="626"/>
    </location>
</feature>
<evidence type="ECO:0000259" key="2">
    <source>
        <dbReference type="Pfam" id="PF19044"/>
    </source>
</evidence>
<dbReference type="NCBIfam" id="NF045971">
    <property type="entry name" value="conju_CD1110"/>
    <property type="match status" value="1"/>
</dbReference>
<dbReference type="Proteomes" id="UP000216725">
    <property type="component" value="Unassembled WGS sequence"/>
</dbReference>
<evidence type="ECO:0000313" key="4">
    <source>
        <dbReference type="Proteomes" id="UP000216725"/>
    </source>
</evidence>
<dbReference type="PANTHER" id="PTHR30121">
    <property type="entry name" value="UNCHARACTERIZED PROTEIN YJGR-RELATED"/>
    <property type="match status" value="1"/>
</dbReference>
<dbReference type="InterPro" id="IPR027417">
    <property type="entry name" value="P-loop_NTPase"/>
</dbReference>